<dbReference type="EMBL" id="JACEFO010003304">
    <property type="protein sequence ID" value="KAF8641888.1"/>
    <property type="molecule type" value="Genomic_DNA"/>
</dbReference>
<name>A0A834ZW30_9POAL</name>
<dbReference type="AlphaFoldDB" id="A0A834ZW30"/>
<keyword evidence="2" id="KW-1185">Reference proteome</keyword>
<proteinExistence type="predicted"/>
<protein>
    <submittedName>
        <fullName evidence="1">Uncharacterized protein</fullName>
    </submittedName>
</protein>
<evidence type="ECO:0000313" key="2">
    <source>
        <dbReference type="Proteomes" id="UP000636709"/>
    </source>
</evidence>
<accession>A0A834ZW30</accession>
<evidence type="ECO:0000313" key="1">
    <source>
        <dbReference type="EMBL" id="KAF8641888.1"/>
    </source>
</evidence>
<sequence>MIEILMIVLGSKEDHSKLESSIAVEKDINIDYAKTNLDISEVNFVKIVSLWNAGETFQKQLVELEGKVQRVIMPAVCHKAPPLESLGIRNLLDIFPQDLCCPFKFMPDEPIECPVTLTNGTDYYVSVWVTSTCLDVLSYIHMEGSKCWWVPSYWENPCHLCMMPPHSTYVITMKIKGQWKLQKDRCKFEVLMIVMRSNEGHRMLESKISSEWNIDYNYVKKEFGLELESGMDSRKSRIKVVNFIRDEGDYVERTVKELGGLVHSITMTTVIDKVSLS</sequence>
<comment type="caution">
    <text evidence="1">The sequence shown here is derived from an EMBL/GenBank/DDBJ whole genome shotgun (WGS) entry which is preliminary data.</text>
</comment>
<dbReference type="Proteomes" id="UP000636709">
    <property type="component" value="Unassembled WGS sequence"/>
</dbReference>
<organism evidence="1 2">
    <name type="scientific">Digitaria exilis</name>
    <dbReference type="NCBI Taxonomy" id="1010633"/>
    <lineage>
        <taxon>Eukaryota</taxon>
        <taxon>Viridiplantae</taxon>
        <taxon>Streptophyta</taxon>
        <taxon>Embryophyta</taxon>
        <taxon>Tracheophyta</taxon>
        <taxon>Spermatophyta</taxon>
        <taxon>Magnoliopsida</taxon>
        <taxon>Liliopsida</taxon>
        <taxon>Poales</taxon>
        <taxon>Poaceae</taxon>
        <taxon>PACMAD clade</taxon>
        <taxon>Panicoideae</taxon>
        <taxon>Panicodae</taxon>
        <taxon>Paniceae</taxon>
        <taxon>Anthephorinae</taxon>
        <taxon>Digitaria</taxon>
    </lineage>
</organism>
<gene>
    <name evidence="1" type="ORF">HU200_067596</name>
</gene>
<reference evidence="1" key="1">
    <citation type="submission" date="2020-07" db="EMBL/GenBank/DDBJ databases">
        <title>Genome sequence and genetic diversity analysis of an under-domesticated orphan crop, white fonio (Digitaria exilis).</title>
        <authorList>
            <person name="Bennetzen J.L."/>
            <person name="Chen S."/>
            <person name="Ma X."/>
            <person name="Wang X."/>
            <person name="Yssel A.E.J."/>
            <person name="Chaluvadi S.R."/>
            <person name="Johnson M."/>
            <person name="Gangashetty P."/>
            <person name="Hamidou F."/>
            <person name="Sanogo M.D."/>
            <person name="Zwaenepoel A."/>
            <person name="Wallace J."/>
            <person name="Van De Peer Y."/>
            <person name="Van Deynze A."/>
        </authorList>
    </citation>
    <scope>NUCLEOTIDE SEQUENCE</scope>
    <source>
        <tissue evidence="1">Leaves</tissue>
    </source>
</reference>